<accession>A0A9K3PQ23</accession>
<feature type="transmembrane region" description="Helical" evidence="2">
    <location>
        <begin position="403"/>
        <end position="421"/>
    </location>
</feature>
<dbReference type="AlphaFoldDB" id="A0A9K3PQ23"/>
<keyword evidence="2" id="KW-1133">Transmembrane helix</keyword>
<feature type="region of interest" description="Disordered" evidence="1">
    <location>
        <begin position="364"/>
        <end position="391"/>
    </location>
</feature>
<proteinExistence type="predicted"/>
<name>A0A9K3PQ23_9STRA</name>
<dbReference type="Proteomes" id="UP000693970">
    <property type="component" value="Unassembled WGS sequence"/>
</dbReference>
<sequence>MRFALATSLLGWSLSLIDESHAFREEIWEWKMLQPAFNSRSLLPKGMLHTKHSRTLRKSFRLVQRKENQECDPSLSDDADVGILSCGYNEYCIGSEDSSLGGRCVPIVTHDHLRRVEETTEGNEATPANETDSTLFEFFTSYCEYPGCTCTNLNEEDHTLNMSCSTLQERCHETFSRCGVNVTDCYFLNVDVNFTGSYTYTVYGCYDRAGKGDSDDTSICYYHQTVNDTTDECTVSLNGVPCSSCEVVPTFFDVYYCDENTTCYNSTVDCFHFDCTNVKGGWVGNDCAAVFFEDYGCVECALCDAGEVVSFPDATLVSVSRSAPMAKNDIHCGDGPIISDVTLAECMRLQLDAEDVCGCVPRKSNDGGEEETKVPTQLPAGNTTVPPTTERPSETIALTSSRSIAMMTTLFAAVYALFAFAD</sequence>
<reference evidence="4" key="2">
    <citation type="submission" date="2021-04" db="EMBL/GenBank/DDBJ databases">
        <authorList>
            <person name="Podell S."/>
        </authorList>
    </citation>
    <scope>NUCLEOTIDE SEQUENCE</scope>
    <source>
        <strain evidence="4">Hildebrandi</strain>
    </source>
</reference>
<keyword evidence="2" id="KW-0812">Transmembrane</keyword>
<feature type="chain" id="PRO_5039903661" evidence="3">
    <location>
        <begin position="23"/>
        <end position="422"/>
    </location>
</feature>
<keyword evidence="2" id="KW-0472">Membrane</keyword>
<evidence type="ECO:0000256" key="2">
    <source>
        <dbReference type="SAM" id="Phobius"/>
    </source>
</evidence>
<keyword evidence="5" id="KW-1185">Reference proteome</keyword>
<comment type="caution">
    <text evidence="4">The sequence shown here is derived from an EMBL/GenBank/DDBJ whole genome shotgun (WGS) entry which is preliminary data.</text>
</comment>
<feature type="compositionally biased region" description="Basic and acidic residues" evidence="1">
    <location>
        <begin position="364"/>
        <end position="373"/>
    </location>
</feature>
<dbReference type="EMBL" id="JAGRRH010000016">
    <property type="protein sequence ID" value="KAG7355001.1"/>
    <property type="molecule type" value="Genomic_DNA"/>
</dbReference>
<evidence type="ECO:0000313" key="4">
    <source>
        <dbReference type="EMBL" id="KAG7355001.1"/>
    </source>
</evidence>
<reference evidence="4" key="1">
    <citation type="journal article" date="2021" name="Sci. Rep.">
        <title>Diploid genomic architecture of Nitzschia inconspicua, an elite biomass production diatom.</title>
        <authorList>
            <person name="Oliver A."/>
            <person name="Podell S."/>
            <person name="Pinowska A."/>
            <person name="Traller J.C."/>
            <person name="Smith S.R."/>
            <person name="McClure R."/>
            <person name="Beliaev A."/>
            <person name="Bohutskyi P."/>
            <person name="Hill E.A."/>
            <person name="Rabines A."/>
            <person name="Zheng H."/>
            <person name="Allen L.Z."/>
            <person name="Kuo A."/>
            <person name="Grigoriev I.V."/>
            <person name="Allen A.E."/>
            <person name="Hazlebeck D."/>
            <person name="Allen E.E."/>
        </authorList>
    </citation>
    <scope>NUCLEOTIDE SEQUENCE</scope>
    <source>
        <strain evidence="4">Hildebrandi</strain>
    </source>
</reference>
<feature type="signal peptide" evidence="3">
    <location>
        <begin position="1"/>
        <end position="22"/>
    </location>
</feature>
<evidence type="ECO:0000313" key="5">
    <source>
        <dbReference type="Proteomes" id="UP000693970"/>
    </source>
</evidence>
<gene>
    <name evidence="4" type="ORF">IV203_004357</name>
</gene>
<evidence type="ECO:0000256" key="3">
    <source>
        <dbReference type="SAM" id="SignalP"/>
    </source>
</evidence>
<protein>
    <submittedName>
        <fullName evidence="4">Uncharacterized protein</fullName>
    </submittedName>
</protein>
<evidence type="ECO:0000256" key="1">
    <source>
        <dbReference type="SAM" id="MobiDB-lite"/>
    </source>
</evidence>
<keyword evidence="3" id="KW-0732">Signal</keyword>
<organism evidence="4 5">
    <name type="scientific">Nitzschia inconspicua</name>
    <dbReference type="NCBI Taxonomy" id="303405"/>
    <lineage>
        <taxon>Eukaryota</taxon>
        <taxon>Sar</taxon>
        <taxon>Stramenopiles</taxon>
        <taxon>Ochrophyta</taxon>
        <taxon>Bacillariophyta</taxon>
        <taxon>Bacillariophyceae</taxon>
        <taxon>Bacillariophycidae</taxon>
        <taxon>Bacillariales</taxon>
        <taxon>Bacillariaceae</taxon>
        <taxon>Nitzschia</taxon>
    </lineage>
</organism>